<evidence type="ECO:0000313" key="1">
    <source>
        <dbReference type="EMBL" id="SVB50586.1"/>
    </source>
</evidence>
<dbReference type="EMBL" id="UINC01044733">
    <property type="protein sequence ID" value="SVB50586.1"/>
    <property type="molecule type" value="Genomic_DNA"/>
</dbReference>
<dbReference type="SUPFAM" id="SSF56935">
    <property type="entry name" value="Porins"/>
    <property type="match status" value="1"/>
</dbReference>
<dbReference type="AlphaFoldDB" id="A0A382EIG6"/>
<gene>
    <name evidence="1" type="ORF">METZ01_LOCUS203440</name>
</gene>
<accession>A0A382EIG6</accession>
<dbReference type="Pfam" id="PF07642">
    <property type="entry name" value="BBP2"/>
    <property type="match status" value="1"/>
</dbReference>
<dbReference type="Gene3D" id="2.40.160.10">
    <property type="entry name" value="Porin"/>
    <property type="match status" value="1"/>
</dbReference>
<sequence length="309" mass="33081">MKIRNNKKLTRAAVAMAAVASVTAQAEIELAEGLSLQGFLDVSASSSDVDGEDTKSTAEIGEFEVDLLYGGDSINAQVDLNYTDTSGGVDLEQAFVGFSVSDQFSLKAGKFLSCIGFETFDVNGLYQYSAAASTVYPGHHTGLAGVYSGETFGVYGSVVDGTWSADGDTDDLGYEVQVFTSPAEGLTIKLGYATESGDAYDKSMLNLWAAYSVDDLTVAAEYSSLEDFGANGSDGDAYMLMGNYAFTDTFNATLRYAHVDADWADIDEFTISPRFVISDSWSVITEYRNRDFAGGGDEDLLAARVLYTF</sequence>
<protein>
    <recommendedName>
        <fullName evidence="2">Porin domain-containing protein</fullName>
    </recommendedName>
</protein>
<evidence type="ECO:0008006" key="2">
    <source>
        <dbReference type="Google" id="ProtNLM"/>
    </source>
</evidence>
<proteinExistence type="predicted"/>
<organism evidence="1">
    <name type="scientific">marine metagenome</name>
    <dbReference type="NCBI Taxonomy" id="408172"/>
    <lineage>
        <taxon>unclassified sequences</taxon>
        <taxon>metagenomes</taxon>
        <taxon>ecological metagenomes</taxon>
    </lineage>
</organism>
<reference evidence="1" key="1">
    <citation type="submission" date="2018-05" db="EMBL/GenBank/DDBJ databases">
        <authorList>
            <person name="Lanie J.A."/>
            <person name="Ng W.-L."/>
            <person name="Kazmierczak K.M."/>
            <person name="Andrzejewski T.M."/>
            <person name="Davidsen T.M."/>
            <person name="Wayne K.J."/>
            <person name="Tettelin H."/>
            <person name="Glass J.I."/>
            <person name="Rusch D."/>
            <person name="Podicherti R."/>
            <person name="Tsui H.-C.T."/>
            <person name="Winkler M.E."/>
        </authorList>
    </citation>
    <scope>NUCLEOTIDE SEQUENCE</scope>
</reference>
<dbReference type="InterPro" id="IPR023614">
    <property type="entry name" value="Porin_dom_sf"/>
</dbReference>
<name>A0A382EIG6_9ZZZZ</name>
<dbReference type="InterPro" id="IPR011486">
    <property type="entry name" value="BBP2"/>
</dbReference>